<evidence type="ECO:0000256" key="2">
    <source>
        <dbReference type="ARBA" id="ARBA00022801"/>
    </source>
</evidence>
<evidence type="ECO:0000259" key="6">
    <source>
        <dbReference type="PROSITE" id="PS51194"/>
    </source>
</evidence>
<keyword evidence="2" id="KW-0378">Hydrolase</keyword>
<dbReference type="Gene3D" id="3.30.70.330">
    <property type="match status" value="1"/>
</dbReference>
<dbReference type="GO" id="GO:0004386">
    <property type="term" value="F:helicase activity"/>
    <property type="evidence" value="ECO:0007669"/>
    <property type="project" value="UniProtKB-KW"/>
</dbReference>
<dbReference type="InterPro" id="IPR012677">
    <property type="entry name" value="Nucleotide-bd_a/b_plait_sf"/>
</dbReference>
<keyword evidence="3 7" id="KW-0347">Helicase</keyword>
<dbReference type="SMART" id="SM00487">
    <property type="entry name" value="DEXDc"/>
    <property type="match status" value="1"/>
</dbReference>
<gene>
    <name evidence="7" type="ORF">ABE541_10070</name>
</gene>
<dbReference type="PROSITE" id="PS51192">
    <property type="entry name" value="HELICASE_ATP_BIND_1"/>
    <property type="match status" value="1"/>
</dbReference>
<evidence type="ECO:0000313" key="7">
    <source>
        <dbReference type="EMBL" id="MEN5377607.1"/>
    </source>
</evidence>
<dbReference type="Pfam" id="PF00271">
    <property type="entry name" value="Helicase_C"/>
    <property type="match status" value="1"/>
</dbReference>
<dbReference type="InterPro" id="IPR005580">
    <property type="entry name" value="DbpA/CsdA_RNA-bd_dom"/>
</dbReference>
<dbReference type="RefSeq" id="WP_346581197.1">
    <property type="nucleotide sequence ID" value="NZ_JBDJLH010000002.1"/>
</dbReference>
<evidence type="ECO:0000256" key="3">
    <source>
        <dbReference type="ARBA" id="ARBA00022806"/>
    </source>
</evidence>
<dbReference type="Pfam" id="PF00270">
    <property type="entry name" value="DEAD"/>
    <property type="match status" value="1"/>
</dbReference>
<reference evidence="7 8" key="1">
    <citation type="submission" date="2024-04" db="EMBL/GenBank/DDBJ databases">
        <title>WGS of bacteria from Torrens River.</title>
        <authorList>
            <person name="Wyrsch E.R."/>
            <person name="Drigo B."/>
        </authorList>
    </citation>
    <scope>NUCLEOTIDE SEQUENCE [LARGE SCALE GENOMIC DNA]</scope>
    <source>
        <strain evidence="7 8">TWI391</strain>
    </source>
</reference>
<proteinExistence type="predicted"/>
<feature type="domain" description="Helicase C-terminal" evidence="6">
    <location>
        <begin position="216"/>
        <end position="366"/>
    </location>
</feature>
<evidence type="ECO:0000259" key="5">
    <source>
        <dbReference type="PROSITE" id="PS51192"/>
    </source>
</evidence>
<sequence length="434" mass="48912">MQIDAILQKLHISSLNDMQNEVMDKFKEKENLILLSPTGSGKTLAFALALMKTLNKDVADVQSLILVPTRELALQIESVLKRVATGFKITCCYGGHDTKTERNNLKNPPAILIGTPGRIVYHLEGNHFDPTQIKTLVLDEFDKSLELGFQDQMSFIIDYLTNLETRILTSATAMKEIPDFTGISAATEVNFLSHIQSAPALTIKKIVAPIHKKLEALFQLLCKIGNQKVLIFCNHRDAVDHISELLQNRDIIHDVFHGGLEQSDRELALLKFRNNSNHILITTDLAARGLDIPEIDAIIHYQLPYREDDFTHRNGRTARMQAKGKVFIILKPDEDYPYVADDIEIEEIDGEYKLPENSDFTTLYFSAGKKDKVNKIDLVGFLLNLEGIEKSDVGIIEVKDRESFVAVKRSLVSTILKHSNLGKIKGKKIRILRS</sequence>
<dbReference type="Proteomes" id="UP001409291">
    <property type="component" value="Unassembled WGS sequence"/>
</dbReference>
<dbReference type="InterPro" id="IPR011545">
    <property type="entry name" value="DEAD/DEAH_box_helicase_dom"/>
</dbReference>
<dbReference type="InterPro" id="IPR027417">
    <property type="entry name" value="P-loop_NTPase"/>
</dbReference>
<name>A0ABV0BSW4_9SPHI</name>
<evidence type="ECO:0000256" key="4">
    <source>
        <dbReference type="ARBA" id="ARBA00022840"/>
    </source>
</evidence>
<dbReference type="CDD" id="cd12252">
    <property type="entry name" value="RRM_DbpA"/>
    <property type="match status" value="1"/>
</dbReference>
<dbReference type="InterPro" id="IPR001650">
    <property type="entry name" value="Helicase_C-like"/>
</dbReference>
<evidence type="ECO:0000256" key="1">
    <source>
        <dbReference type="ARBA" id="ARBA00022741"/>
    </source>
</evidence>
<dbReference type="InterPro" id="IPR014001">
    <property type="entry name" value="Helicase_ATP-bd"/>
</dbReference>
<comment type="caution">
    <text evidence="7">The sequence shown here is derived from an EMBL/GenBank/DDBJ whole genome shotgun (WGS) entry which is preliminary data.</text>
</comment>
<protein>
    <submittedName>
        <fullName evidence="7">DEAD/DEAH box helicase</fullName>
    </submittedName>
</protein>
<keyword evidence="4" id="KW-0067">ATP-binding</keyword>
<organism evidence="7 8">
    <name type="scientific">Sphingobacterium kitahiroshimense</name>
    <dbReference type="NCBI Taxonomy" id="470446"/>
    <lineage>
        <taxon>Bacteria</taxon>
        <taxon>Pseudomonadati</taxon>
        <taxon>Bacteroidota</taxon>
        <taxon>Sphingobacteriia</taxon>
        <taxon>Sphingobacteriales</taxon>
        <taxon>Sphingobacteriaceae</taxon>
        <taxon>Sphingobacterium</taxon>
    </lineage>
</organism>
<keyword evidence="8" id="KW-1185">Reference proteome</keyword>
<dbReference type="Pfam" id="PF03880">
    <property type="entry name" value="DbpA"/>
    <property type="match status" value="1"/>
</dbReference>
<accession>A0ABV0BSW4</accession>
<dbReference type="Gene3D" id="3.40.50.300">
    <property type="entry name" value="P-loop containing nucleotide triphosphate hydrolases"/>
    <property type="match status" value="2"/>
</dbReference>
<feature type="domain" description="Helicase ATP-binding" evidence="5">
    <location>
        <begin position="23"/>
        <end position="191"/>
    </location>
</feature>
<dbReference type="EMBL" id="JBDJNQ010000004">
    <property type="protein sequence ID" value="MEN5377607.1"/>
    <property type="molecule type" value="Genomic_DNA"/>
</dbReference>
<dbReference type="InterPro" id="IPR044742">
    <property type="entry name" value="DEAD/DEAH_RhlB"/>
</dbReference>
<keyword evidence="1" id="KW-0547">Nucleotide-binding</keyword>
<dbReference type="CDD" id="cd00268">
    <property type="entry name" value="DEADc"/>
    <property type="match status" value="1"/>
</dbReference>
<dbReference type="CDD" id="cd18787">
    <property type="entry name" value="SF2_C_DEAD"/>
    <property type="match status" value="1"/>
</dbReference>
<dbReference type="SMART" id="SM00490">
    <property type="entry name" value="HELICc"/>
    <property type="match status" value="1"/>
</dbReference>
<dbReference type="PANTHER" id="PTHR24031">
    <property type="entry name" value="RNA HELICASE"/>
    <property type="match status" value="1"/>
</dbReference>
<dbReference type="SUPFAM" id="SSF52540">
    <property type="entry name" value="P-loop containing nucleoside triphosphate hydrolases"/>
    <property type="match status" value="1"/>
</dbReference>
<dbReference type="PROSITE" id="PS51194">
    <property type="entry name" value="HELICASE_CTER"/>
    <property type="match status" value="1"/>
</dbReference>
<evidence type="ECO:0000313" key="8">
    <source>
        <dbReference type="Proteomes" id="UP001409291"/>
    </source>
</evidence>